<reference evidence="3 4" key="1">
    <citation type="submission" date="2018-11" db="EMBL/GenBank/DDBJ databases">
        <authorList>
            <person name="Zhou Z."/>
            <person name="Wang G."/>
        </authorList>
    </citation>
    <scope>NUCLEOTIDE SEQUENCE [LARGE SCALE GENOMIC DNA]</scope>
    <source>
        <strain evidence="3 4">KCTC52004</strain>
    </source>
</reference>
<feature type="domain" description="Endonuclease GajA/Old nuclease/RecF-like AAA" evidence="1">
    <location>
        <begin position="4"/>
        <end position="93"/>
    </location>
</feature>
<name>A0A3P1BSY2_9BACT</name>
<dbReference type="GO" id="GO:0005524">
    <property type="term" value="F:ATP binding"/>
    <property type="evidence" value="ECO:0007669"/>
    <property type="project" value="InterPro"/>
</dbReference>
<dbReference type="PANTHER" id="PTHR43581:SF2">
    <property type="entry name" value="EXCINUCLEASE ATPASE SUBUNIT"/>
    <property type="match status" value="1"/>
</dbReference>
<dbReference type="InterPro" id="IPR003959">
    <property type="entry name" value="ATPase_AAA_core"/>
</dbReference>
<dbReference type="Pfam" id="PF13175">
    <property type="entry name" value="AAA_15"/>
    <property type="match status" value="1"/>
</dbReference>
<dbReference type="CDD" id="cd00267">
    <property type="entry name" value="ABC_ATPase"/>
    <property type="match status" value="1"/>
</dbReference>
<dbReference type="Proteomes" id="UP000271925">
    <property type="component" value="Unassembled WGS sequence"/>
</dbReference>
<dbReference type="RefSeq" id="WP_124874221.1">
    <property type="nucleotide sequence ID" value="NZ_RQJO01000008.1"/>
</dbReference>
<protein>
    <submittedName>
        <fullName evidence="3">Uncharacterized protein</fullName>
    </submittedName>
</protein>
<evidence type="ECO:0000313" key="3">
    <source>
        <dbReference type="EMBL" id="RRB03966.1"/>
    </source>
</evidence>
<dbReference type="AlphaFoldDB" id="A0A3P1BSY2"/>
<evidence type="ECO:0000259" key="2">
    <source>
        <dbReference type="Pfam" id="PF13304"/>
    </source>
</evidence>
<dbReference type="SUPFAM" id="SSF52540">
    <property type="entry name" value="P-loop containing nucleoside triphosphate hydrolases"/>
    <property type="match status" value="1"/>
</dbReference>
<dbReference type="InterPro" id="IPR027417">
    <property type="entry name" value="P-loop_NTPase"/>
</dbReference>
<comment type="caution">
    <text evidence="3">The sequence shown here is derived from an EMBL/GenBank/DDBJ whole genome shotgun (WGS) entry which is preliminary data.</text>
</comment>
<sequence>MLHIKSLFIEDFRILNGFEINFEKPISMLIGINGSGKTTILEVLSKIFSNLYGYFVDRISIEPNFNFTIVYEITFKDDFLNIDSNTIEVTASYNQTGFNLYAKNDSYESHSVIDRLGYDGLFPNVVVYYSGFSKKLADIGRIHELRYNKELANPSENSKDAFGKVKPLPIMYVKDIHFDILLASLFALQYDEQIDVFFNNDLGIYKPQDRTIIVYIKRKRFRKNENYDYSEFGGAPGEIFNFLNVLREKSNLSPAVVGLTPIKDQLVFEFDIERWYEVAEWCQTERRLFSFLYALSCAGVLAKVSVKCFKNGVESFHTDLSEGERQLITIRGLCELVSTGSTLFLFDEPSAFMHPSWQDNFVVNVAKVLKAIPSNLQSHFVGATHSPSVINHLDPDEGELFILDNGKLQSHTGNFYGRDVNSILTNYMHADPRPEEITLNIRNLGSLIDQKNTMKLKKY</sequence>
<dbReference type="PANTHER" id="PTHR43581">
    <property type="entry name" value="ATP/GTP PHOSPHATASE"/>
    <property type="match status" value="1"/>
</dbReference>
<dbReference type="EMBL" id="RQJO01000008">
    <property type="protein sequence ID" value="RRB03966.1"/>
    <property type="molecule type" value="Genomic_DNA"/>
</dbReference>
<proteinExistence type="predicted"/>
<dbReference type="GO" id="GO:0016887">
    <property type="term" value="F:ATP hydrolysis activity"/>
    <property type="evidence" value="ECO:0007669"/>
    <property type="project" value="InterPro"/>
</dbReference>
<dbReference type="InterPro" id="IPR041685">
    <property type="entry name" value="AAA_GajA/Old/RecF-like"/>
</dbReference>
<evidence type="ECO:0000313" key="4">
    <source>
        <dbReference type="Proteomes" id="UP000271925"/>
    </source>
</evidence>
<gene>
    <name evidence="3" type="ORF">EHT25_10565</name>
</gene>
<dbReference type="Gene3D" id="3.40.50.300">
    <property type="entry name" value="P-loop containing nucleotide triphosphate hydrolases"/>
    <property type="match status" value="2"/>
</dbReference>
<evidence type="ECO:0000259" key="1">
    <source>
        <dbReference type="Pfam" id="PF13175"/>
    </source>
</evidence>
<dbReference type="InterPro" id="IPR051396">
    <property type="entry name" value="Bact_Antivir_Def_Nuclease"/>
</dbReference>
<keyword evidence="4" id="KW-1185">Reference proteome</keyword>
<organism evidence="3 4">
    <name type="scientific">Larkinella rosea</name>
    <dbReference type="NCBI Taxonomy" id="2025312"/>
    <lineage>
        <taxon>Bacteria</taxon>
        <taxon>Pseudomonadati</taxon>
        <taxon>Bacteroidota</taxon>
        <taxon>Cytophagia</taxon>
        <taxon>Cytophagales</taxon>
        <taxon>Spirosomataceae</taxon>
        <taxon>Larkinella</taxon>
    </lineage>
</organism>
<feature type="domain" description="ATPase AAA-type core" evidence="2">
    <location>
        <begin position="319"/>
        <end position="391"/>
    </location>
</feature>
<accession>A0A3P1BSY2</accession>
<dbReference type="OrthoDB" id="9805802at2"/>
<dbReference type="Pfam" id="PF13304">
    <property type="entry name" value="AAA_21"/>
    <property type="match status" value="1"/>
</dbReference>